<dbReference type="Proteomes" id="UP000636960">
    <property type="component" value="Unassembled WGS sequence"/>
</dbReference>
<evidence type="ECO:0000256" key="5">
    <source>
        <dbReference type="PROSITE-ProRule" id="PRU01240"/>
    </source>
</evidence>
<evidence type="ECO:0000256" key="4">
    <source>
        <dbReference type="ARBA" id="ARBA00022825"/>
    </source>
</evidence>
<dbReference type="SUPFAM" id="SSF52743">
    <property type="entry name" value="Subtilisin-like"/>
    <property type="match status" value="1"/>
</dbReference>
<feature type="active site" description="Charge relay system" evidence="5">
    <location>
        <position position="93"/>
    </location>
</feature>
<sequence length="378" mass="37731">MRIRRIASAAAALSIAAVSVPASPAFADSVRDRQWHLRSLNIAQTRPISTGSGVVVAVLDSGTYPHPDLRRNLLNGTDEIAGSGNGKVDSIGHGTNMASLIAAHGKTTNSGVQGIAPSAKILPVRISKVGKDIQPTTLASGIKWAADHDAKVINVSAGTGPDFALQDAVDAALDGDAVVVAASGNTSSDAVINFPAALDGVLAVGATGRNGKYSPISVKDPKVQICAPGVDITSAQPKDRYVTVSGTSESTAIVSGAVALVRAKFPDLSGPEVIERITSTADDIGPPGRDNECGFGLLNIVKALTADAPAGGTPTSAAASSAAATTAPATLPPTSATASDDGAEPASSATPLVLGGLAGLVVAGGLVAALAVRRRRRL</sequence>
<dbReference type="PANTHER" id="PTHR43806:SF11">
    <property type="entry name" value="CEREVISIN-RELATED"/>
    <property type="match status" value="1"/>
</dbReference>
<evidence type="ECO:0000256" key="3">
    <source>
        <dbReference type="ARBA" id="ARBA00022801"/>
    </source>
</evidence>
<dbReference type="EMBL" id="BOMV01000069">
    <property type="protein sequence ID" value="GIE99104.1"/>
    <property type="molecule type" value="Genomic_DNA"/>
</dbReference>
<reference evidence="10" key="1">
    <citation type="submission" date="2021-01" db="EMBL/GenBank/DDBJ databases">
        <title>Whole genome shotgun sequence of Actinoplanes rishiriensis NBRC 108556.</title>
        <authorList>
            <person name="Komaki H."/>
            <person name="Tamura T."/>
        </authorList>
    </citation>
    <scope>NUCLEOTIDE SEQUENCE</scope>
    <source>
        <strain evidence="10">NBRC 108556</strain>
    </source>
</reference>
<evidence type="ECO:0000313" key="11">
    <source>
        <dbReference type="Proteomes" id="UP000636960"/>
    </source>
</evidence>
<keyword evidence="7" id="KW-0472">Membrane</keyword>
<name>A0A919K3Y6_9ACTN</name>
<comment type="caution">
    <text evidence="10">The sequence shown here is derived from an EMBL/GenBank/DDBJ whole genome shotgun (WGS) entry which is preliminary data.</text>
</comment>
<protein>
    <submittedName>
        <fullName evidence="10">Type VII secretion-associated serine protease</fullName>
    </submittedName>
</protein>
<keyword evidence="4 5" id="KW-0720">Serine protease</keyword>
<feature type="transmembrane region" description="Helical" evidence="7">
    <location>
        <begin position="352"/>
        <end position="372"/>
    </location>
</feature>
<dbReference type="AlphaFoldDB" id="A0A919K3Y6"/>
<evidence type="ECO:0000256" key="8">
    <source>
        <dbReference type="SAM" id="SignalP"/>
    </source>
</evidence>
<feature type="active site" description="Charge relay system" evidence="5">
    <location>
        <position position="60"/>
    </location>
</feature>
<dbReference type="Gene3D" id="3.40.50.200">
    <property type="entry name" value="Peptidase S8/S53 domain"/>
    <property type="match status" value="1"/>
</dbReference>
<accession>A0A919K3Y6</accession>
<organism evidence="10 11">
    <name type="scientific">Paractinoplanes rishiriensis</name>
    <dbReference type="NCBI Taxonomy" id="1050105"/>
    <lineage>
        <taxon>Bacteria</taxon>
        <taxon>Bacillati</taxon>
        <taxon>Actinomycetota</taxon>
        <taxon>Actinomycetes</taxon>
        <taxon>Micromonosporales</taxon>
        <taxon>Micromonosporaceae</taxon>
        <taxon>Paractinoplanes</taxon>
    </lineage>
</organism>
<dbReference type="InterPro" id="IPR015500">
    <property type="entry name" value="Peptidase_S8_subtilisin-rel"/>
</dbReference>
<evidence type="ECO:0000256" key="2">
    <source>
        <dbReference type="ARBA" id="ARBA00022670"/>
    </source>
</evidence>
<evidence type="ECO:0000313" key="10">
    <source>
        <dbReference type="EMBL" id="GIE99104.1"/>
    </source>
</evidence>
<keyword evidence="2 5" id="KW-0645">Protease</keyword>
<feature type="compositionally biased region" description="Low complexity" evidence="6">
    <location>
        <begin position="311"/>
        <end position="340"/>
    </location>
</feature>
<gene>
    <name evidence="10" type="ORF">Ari01nite_65690</name>
</gene>
<feature type="active site" description="Charge relay system" evidence="5">
    <location>
        <position position="248"/>
    </location>
</feature>
<keyword evidence="11" id="KW-1185">Reference proteome</keyword>
<evidence type="ECO:0000256" key="6">
    <source>
        <dbReference type="SAM" id="MobiDB-lite"/>
    </source>
</evidence>
<dbReference type="InterPro" id="IPR050131">
    <property type="entry name" value="Peptidase_S8_subtilisin-like"/>
</dbReference>
<dbReference type="GO" id="GO:0006508">
    <property type="term" value="P:proteolysis"/>
    <property type="evidence" value="ECO:0007669"/>
    <property type="project" value="UniProtKB-KW"/>
</dbReference>
<keyword evidence="8" id="KW-0732">Signal</keyword>
<feature type="signal peptide" evidence="8">
    <location>
        <begin position="1"/>
        <end position="27"/>
    </location>
</feature>
<dbReference type="GO" id="GO:0004252">
    <property type="term" value="F:serine-type endopeptidase activity"/>
    <property type="evidence" value="ECO:0007669"/>
    <property type="project" value="UniProtKB-UniRule"/>
</dbReference>
<dbReference type="PRINTS" id="PR00723">
    <property type="entry name" value="SUBTILISIN"/>
</dbReference>
<evidence type="ECO:0000259" key="9">
    <source>
        <dbReference type="Pfam" id="PF00082"/>
    </source>
</evidence>
<dbReference type="InterPro" id="IPR036852">
    <property type="entry name" value="Peptidase_S8/S53_dom_sf"/>
</dbReference>
<keyword evidence="7" id="KW-1133">Transmembrane helix</keyword>
<feature type="region of interest" description="Disordered" evidence="6">
    <location>
        <begin position="311"/>
        <end position="348"/>
    </location>
</feature>
<dbReference type="PROSITE" id="PS51892">
    <property type="entry name" value="SUBTILASE"/>
    <property type="match status" value="1"/>
</dbReference>
<keyword evidence="7" id="KW-0812">Transmembrane</keyword>
<evidence type="ECO:0000256" key="1">
    <source>
        <dbReference type="ARBA" id="ARBA00011073"/>
    </source>
</evidence>
<dbReference type="RefSeq" id="WP_203786108.1">
    <property type="nucleotide sequence ID" value="NZ_BOMV01000069.1"/>
</dbReference>
<feature type="domain" description="Peptidase S8/S53" evidence="9">
    <location>
        <begin position="51"/>
        <end position="296"/>
    </location>
</feature>
<feature type="chain" id="PRO_5037485060" evidence="8">
    <location>
        <begin position="28"/>
        <end position="378"/>
    </location>
</feature>
<dbReference type="Pfam" id="PF00082">
    <property type="entry name" value="Peptidase_S8"/>
    <property type="match status" value="1"/>
</dbReference>
<dbReference type="InterPro" id="IPR000209">
    <property type="entry name" value="Peptidase_S8/S53_dom"/>
</dbReference>
<dbReference type="PANTHER" id="PTHR43806">
    <property type="entry name" value="PEPTIDASE S8"/>
    <property type="match status" value="1"/>
</dbReference>
<keyword evidence="3 5" id="KW-0378">Hydrolase</keyword>
<proteinExistence type="inferred from homology"/>
<evidence type="ECO:0000256" key="7">
    <source>
        <dbReference type="SAM" id="Phobius"/>
    </source>
</evidence>
<comment type="similarity">
    <text evidence="1 5">Belongs to the peptidase S8 family.</text>
</comment>